<gene>
    <name evidence="1" type="ORF">C1H46_044572</name>
</gene>
<dbReference type="AlphaFoldDB" id="A0A540K6P4"/>
<keyword evidence="2" id="KW-1185">Reference proteome</keyword>
<dbReference type="Proteomes" id="UP000315295">
    <property type="component" value="Unassembled WGS sequence"/>
</dbReference>
<evidence type="ECO:0000313" key="2">
    <source>
        <dbReference type="Proteomes" id="UP000315295"/>
    </source>
</evidence>
<evidence type="ECO:0000313" key="1">
    <source>
        <dbReference type="EMBL" id="TQD69895.1"/>
    </source>
</evidence>
<name>A0A540K6P4_MALBA</name>
<sequence>MRPHILPTFLTYAESCWLKSSRRSRNMDLLRGGRVRFFRCEIPLYYRDQGFSGNSGSKKR</sequence>
<reference evidence="1 2" key="1">
    <citation type="journal article" date="2019" name="G3 (Bethesda)">
        <title>Sequencing of a Wild Apple (Malus baccata) Genome Unravels the Differences Between Cultivated and Wild Apple Species Regarding Disease Resistance and Cold Tolerance.</title>
        <authorList>
            <person name="Chen X."/>
        </authorList>
    </citation>
    <scope>NUCLEOTIDE SEQUENCE [LARGE SCALE GENOMIC DNA]</scope>
    <source>
        <strain evidence="2">cv. Shandingzi</strain>
        <tissue evidence="1">Leaves</tissue>
    </source>
</reference>
<proteinExistence type="predicted"/>
<protein>
    <submittedName>
        <fullName evidence="1">Uncharacterized protein</fullName>
    </submittedName>
</protein>
<dbReference type="EMBL" id="VIEB01002311">
    <property type="protein sequence ID" value="TQD69895.1"/>
    <property type="molecule type" value="Genomic_DNA"/>
</dbReference>
<accession>A0A540K6P4</accession>
<comment type="caution">
    <text evidence="1">The sequence shown here is derived from an EMBL/GenBank/DDBJ whole genome shotgun (WGS) entry which is preliminary data.</text>
</comment>
<organism evidence="1 2">
    <name type="scientific">Malus baccata</name>
    <name type="common">Siberian crab apple</name>
    <name type="synonym">Pyrus baccata</name>
    <dbReference type="NCBI Taxonomy" id="106549"/>
    <lineage>
        <taxon>Eukaryota</taxon>
        <taxon>Viridiplantae</taxon>
        <taxon>Streptophyta</taxon>
        <taxon>Embryophyta</taxon>
        <taxon>Tracheophyta</taxon>
        <taxon>Spermatophyta</taxon>
        <taxon>Magnoliopsida</taxon>
        <taxon>eudicotyledons</taxon>
        <taxon>Gunneridae</taxon>
        <taxon>Pentapetalae</taxon>
        <taxon>rosids</taxon>
        <taxon>fabids</taxon>
        <taxon>Rosales</taxon>
        <taxon>Rosaceae</taxon>
        <taxon>Amygdaloideae</taxon>
        <taxon>Maleae</taxon>
        <taxon>Malus</taxon>
    </lineage>
</organism>